<feature type="active site" description="Charge relay system" evidence="6">
    <location>
        <position position="204"/>
    </location>
</feature>
<dbReference type="Proteomes" id="UP000029708">
    <property type="component" value="Unassembled WGS sequence"/>
</dbReference>
<dbReference type="InterPro" id="IPR040921">
    <property type="entry name" value="Peptidase_S66C"/>
</dbReference>
<reference evidence="10 12" key="2">
    <citation type="submission" date="2020-08" db="EMBL/GenBank/DDBJ databases">
        <title>Genomic Encyclopedia of Type Strains, Phase IV (KMG-IV): sequencing the most valuable type-strain genomes for metagenomic binning, comparative biology and taxonomic classification.</title>
        <authorList>
            <person name="Goeker M."/>
        </authorList>
    </citation>
    <scope>NUCLEOTIDE SEQUENCE [LARGE SCALE GENOMIC DNA]</scope>
    <source>
        <strain evidence="10 12">DSM 107085</strain>
    </source>
</reference>
<feature type="active site" description="Charge relay system" evidence="6">
    <location>
        <position position="274"/>
    </location>
</feature>
<evidence type="ECO:0000313" key="9">
    <source>
        <dbReference type="EMBL" id="KGI78575.1"/>
    </source>
</evidence>
<comment type="similarity">
    <text evidence="1">Belongs to the peptidase S66 family.</text>
</comment>
<name>A0A099D005_9GAMM</name>
<evidence type="ECO:0000256" key="3">
    <source>
        <dbReference type="ARBA" id="ARBA00022670"/>
    </source>
</evidence>
<dbReference type="InterPro" id="IPR040449">
    <property type="entry name" value="Peptidase_S66_N"/>
</dbReference>
<keyword evidence="2 10" id="KW-0121">Carboxypeptidase</keyword>
<dbReference type="GO" id="GO:0008236">
    <property type="term" value="F:serine-type peptidase activity"/>
    <property type="evidence" value="ECO:0007669"/>
    <property type="project" value="UniProtKB-KW"/>
</dbReference>
<feature type="domain" description="LD-carboxypeptidase C-terminal" evidence="8">
    <location>
        <begin position="174"/>
        <end position="289"/>
    </location>
</feature>
<dbReference type="Pfam" id="PF17676">
    <property type="entry name" value="Peptidase_S66C"/>
    <property type="match status" value="1"/>
</dbReference>
<dbReference type="GO" id="GO:0006508">
    <property type="term" value="P:proteolysis"/>
    <property type="evidence" value="ECO:0007669"/>
    <property type="project" value="UniProtKB-KW"/>
</dbReference>
<protein>
    <submittedName>
        <fullName evidence="10">Muramoyltetrapeptide carboxypeptidase</fullName>
        <ecNumber evidence="10">3.4.17.13</ecNumber>
    </submittedName>
    <submittedName>
        <fullName evidence="9">Peptidase S66</fullName>
    </submittedName>
</protein>
<gene>
    <name evidence="10" type="ORF">HNQ86_001483</name>
    <name evidence="9" type="ORF">LF63_0103740</name>
</gene>
<evidence type="ECO:0000313" key="12">
    <source>
        <dbReference type="Proteomes" id="UP000560000"/>
    </source>
</evidence>
<evidence type="ECO:0000256" key="2">
    <source>
        <dbReference type="ARBA" id="ARBA00022645"/>
    </source>
</evidence>
<dbReference type="PANTHER" id="PTHR30237">
    <property type="entry name" value="MURAMOYLTETRAPEPTIDE CARBOXYPEPTIDASE"/>
    <property type="match status" value="1"/>
</dbReference>
<dbReference type="RefSeq" id="WP_043099731.1">
    <property type="nucleotide sequence ID" value="NZ_JACHET010000001.1"/>
</dbReference>
<comment type="caution">
    <text evidence="9">The sequence shown here is derived from an EMBL/GenBank/DDBJ whole genome shotgun (WGS) entry which is preliminary data.</text>
</comment>
<dbReference type="AlphaFoldDB" id="A0A099D005"/>
<keyword evidence="5" id="KW-0720">Serine protease</keyword>
<evidence type="ECO:0000259" key="7">
    <source>
        <dbReference type="Pfam" id="PF02016"/>
    </source>
</evidence>
<keyword evidence="11" id="KW-1185">Reference proteome</keyword>
<sequence>MTSSLTIQLVAPSGFADPQAVQRGVDRLQRAGHRVLGAEAGLRRYLRFAGSDAVRAEEINRLGDPDVPLPDVVMAVRGGYGAHRILPLLDYEALRARLAGSLCVLVGHSDFTAINLALNARADVVSFAGPMLAYDFGGQSTSGFTIEHFWNTVRAPSRRVTWETRAETGIDVHGMLWGGNLAVVCSLLGTPYLPEVDNGILFIEDVFEPVYRIERLLYQLKLSGVLDRQRAILLGDFSGYRGDEYDPAYDLRAVVSQLRSITDVPVIGGLPFGHCRDKLTLPVGSRSRLRVHEGGRAELAFSGYPFLAAAAPAAQSAI</sequence>
<evidence type="ECO:0000256" key="6">
    <source>
        <dbReference type="PIRSR" id="PIRSR028757-1"/>
    </source>
</evidence>
<dbReference type="Pfam" id="PF02016">
    <property type="entry name" value="Peptidase_S66"/>
    <property type="match status" value="1"/>
</dbReference>
<dbReference type="Gene3D" id="3.50.30.60">
    <property type="entry name" value="LD-carboxypeptidase A C-terminal domain-like"/>
    <property type="match status" value="1"/>
</dbReference>
<dbReference type="EMBL" id="JACHET010000001">
    <property type="protein sequence ID" value="MBB6184138.1"/>
    <property type="molecule type" value="Genomic_DNA"/>
</dbReference>
<organism evidence="9 11">
    <name type="scientific">Oleiagrimonas soli</name>
    <dbReference type="NCBI Taxonomy" id="1543381"/>
    <lineage>
        <taxon>Bacteria</taxon>
        <taxon>Pseudomonadati</taxon>
        <taxon>Pseudomonadota</taxon>
        <taxon>Gammaproteobacteria</taxon>
        <taxon>Lysobacterales</taxon>
        <taxon>Rhodanobacteraceae</taxon>
        <taxon>Oleiagrimonas</taxon>
    </lineage>
</organism>
<feature type="active site" description="Nucleophile" evidence="6">
    <location>
        <position position="109"/>
    </location>
</feature>
<dbReference type="CDD" id="cd07025">
    <property type="entry name" value="Peptidase_S66"/>
    <property type="match status" value="1"/>
</dbReference>
<dbReference type="GO" id="GO:0106415">
    <property type="term" value="F:muramoyltetrapeptide carboxypeptidase activity"/>
    <property type="evidence" value="ECO:0007669"/>
    <property type="project" value="UniProtKB-EC"/>
</dbReference>
<reference evidence="9 11" key="1">
    <citation type="submission" date="2014-09" db="EMBL/GenBank/DDBJ databases">
        <title>Xanthomonadaceae 3.5X direct submission.</title>
        <authorList>
            <person name="Fang T."/>
            <person name="Wang H."/>
        </authorList>
    </citation>
    <scope>NUCLEOTIDE SEQUENCE [LARGE SCALE GENOMIC DNA]</scope>
    <source>
        <strain evidence="9 11">3.5X</strain>
    </source>
</reference>
<dbReference type="PIRSF" id="PIRSF028757">
    <property type="entry name" value="LD-carboxypeptidase"/>
    <property type="match status" value="1"/>
</dbReference>
<dbReference type="EMBL" id="JROI01000008">
    <property type="protein sequence ID" value="KGI78575.1"/>
    <property type="molecule type" value="Genomic_DNA"/>
</dbReference>
<keyword evidence="4 10" id="KW-0378">Hydrolase</keyword>
<keyword evidence="3" id="KW-0645">Protease</keyword>
<evidence type="ECO:0000256" key="5">
    <source>
        <dbReference type="ARBA" id="ARBA00022825"/>
    </source>
</evidence>
<dbReference type="HOGENOM" id="CLU_034346_0_1_6"/>
<dbReference type="STRING" id="1543381.LF63_0103740"/>
<evidence type="ECO:0000256" key="4">
    <source>
        <dbReference type="ARBA" id="ARBA00022801"/>
    </source>
</evidence>
<dbReference type="EC" id="3.4.17.13" evidence="10"/>
<dbReference type="Proteomes" id="UP000560000">
    <property type="component" value="Unassembled WGS sequence"/>
</dbReference>
<dbReference type="InterPro" id="IPR027461">
    <property type="entry name" value="Carboxypeptidase_A_C_sf"/>
</dbReference>
<dbReference type="OrthoDB" id="9807329at2"/>
<dbReference type="NCBIfam" id="NF008424">
    <property type="entry name" value="PRK11253.1"/>
    <property type="match status" value="1"/>
</dbReference>
<evidence type="ECO:0000313" key="11">
    <source>
        <dbReference type="Proteomes" id="UP000029708"/>
    </source>
</evidence>
<dbReference type="SUPFAM" id="SSF52317">
    <property type="entry name" value="Class I glutamine amidotransferase-like"/>
    <property type="match status" value="1"/>
</dbReference>
<feature type="domain" description="LD-carboxypeptidase N-terminal" evidence="7">
    <location>
        <begin position="7"/>
        <end position="129"/>
    </location>
</feature>
<dbReference type="SUPFAM" id="SSF141986">
    <property type="entry name" value="LD-carboxypeptidase A C-terminal domain-like"/>
    <property type="match status" value="1"/>
</dbReference>
<evidence type="ECO:0000256" key="1">
    <source>
        <dbReference type="ARBA" id="ARBA00010233"/>
    </source>
</evidence>
<accession>A0A099D005</accession>
<evidence type="ECO:0000313" key="10">
    <source>
        <dbReference type="EMBL" id="MBB6184138.1"/>
    </source>
</evidence>
<dbReference type="InterPro" id="IPR003507">
    <property type="entry name" value="S66_fam"/>
</dbReference>
<dbReference type="PANTHER" id="PTHR30237:SF2">
    <property type="entry name" value="MUREIN TETRAPEPTIDE CARBOXYPEPTIDASE"/>
    <property type="match status" value="1"/>
</dbReference>
<dbReference type="InterPro" id="IPR029062">
    <property type="entry name" value="Class_I_gatase-like"/>
</dbReference>
<evidence type="ECO:0000259" key="8">
    <source>
        <dbReference type="Pfam" id="PF17676"/>
    </source>
</evidence>
<dbReference type="InterPro" id="IPR027478">
    <property type="entry name" value="LdcA_N"/>
</dbReference>
<proteinExistence type="inferred from homology"/>
<dbReference type="Gene3D" id="3.40.50.10740">
    <property type="entry name" value="Class I glutamine amidotransferase-like"/>
    <property type="match status" value="1"/>
</dbReference>